<dbReference type="InterPro" id="IPR033694">
    <property type="entry name" value="PGPEP1_Cys_AS"/>
</dbReference>
<dbReference type="AlphaFoldDB" id="A0A2I7N7G9"/>
<dbReference type="Gene3D" id="3.40.630.20">
    <property type="entry name" value="Peptidase C15, pyroglutamyl peptidase I-like"/>
    <property type="match status" value="1"/>
</dbReference>
<dbReference type="CDD" id="cd00501">
    <property type="entry name" value="Peptidase_C15"/>
    <property type="match status" value="1"/>
</dbReference>
<comment type="similarity">
    <text evidence="4 9">Belongs to the peptidase C15 family.</text>
</comment>
<evidence type="ECO:0000256" key="5">
    <source>
        <dbReference type="ARBA" id="ARBA00022490"/>
    </source>
</evidence>
<sequence>MKKIIITGFEPFDNEVINPSAEVAMSFAGKLINGYEVLYFQLPCIFDASIRALDLMIKQHQPDMVLCLGQMAGRVDISLERIAVNLNDARIPDNQGNQPIDTPVLTDAPVAYFSNFPIKKILERLRAQSIPCSISQSAGTFVCNHVFFGLMHLIHDSDKKIMGGFIHLPYLPAQVINKPGQPSMDIGLMKTAIAITLDVISS</sequence>
<dbReference type="PROSITE" id="PS01333">
    <property type="entry name" value="PYRASE_GLU"/>
    <property type="match status" value="1"/>
</dbReference>
<protein>
    <recommendedName>
        <fullName evidence="9">Pyrrolidone-carboxylate peptidase</fullName>
        <ecNumber evidence="9">3.4.19.3</ecNumber>
    </recommendedName>
    <alternativeName>
        <fullName evidence="9">5-oxoprolyl-peptidase</fullName>
    </alternativeName>
    <alternativeName>
        <fullName evidence="9">Pyroglutamyl-peptidase I</fullName>
        <shortName evidence="9">PGP-I</shortName>
        <shortName evidence="9">Pyrase</shortName>
    </alternativeName>
</protein>
<dbReference type="PIRSF" id="PIRSF015592">
    <property type="entry name" value="Prld-crbxl_pptds"/>
    <property type="match status" value="1"/>
</dbReference>
<dbReference type="RefSeq" id="WP_102951709.1">
    <property type="nucleotide sequence ID" value="NZ_CP024847.1"/>
</dbReference>
<dbReference type="SUPFAM" id="SSF53182">
    <property type="entry name" value="Pyrrolidone carboxyl peptidase (pyroglutamate aminopeptidase)"/>
    <property type="match status" value="1"/>
</dbReference>
<evidence type="ECO:0000256" key="9">
    <source>
        <dbReference type="HAMAP-Rule" id="MF_00417"/>
    </source>
</evidence>
<keyword evidence="6 9" id="KW-0645">Protease</keyword>
<dbReference type="EMBL" id="CP024847">
    <property type="protein sequence ID" value="AUR52416.1"/>
    <property type="molecule type" value="Genomic_DNA"/>
</dbReference>
<accession>A0A2I7N7G9</accession>
<dbReference type="InterPro" id="IPR036440">
    <property type="entry name" value="Peptidase_C15-like_sf"/>
</dbReference>
<dbReference type="PROSITE" id="PS01334">
    <property type="entry name" value="PYRASE_CYS"/>
    <property type="match status" value="1"/>
</dbReference>
<comment type="catalytic activity">
    <reaction evidence="1 9 10">
        <text>Release of an N-terminal pyroglutamyl group from a polypeptide, the second amino acid generally not being Pro.</text>
        <dbReference type="EC" id="3.4.19.3"/>
    </reaction>
</comment>
<comment type="function">
    <text evidence="2 9">Removes 5-oxoproline from various penultimate amino acid residues except L-proline.</text>
</comment>
<dbReference type="OrthoDB" id="9779738at2"/>
<name>A0A2I7N7G9_9NEIS</name>
<feature type="active site" evidence="9 11">
    <location>
        <position position="143"/>
    </location>
</feature>
<feature type="active site" evidence="9">
    <location>
        <position position="167"/>
    </location>
</feature>
<comment type="subunit">
    <text evidence="9">Homotetramer.</text>
</comment>
<dbReference type="KEGG" id="nba:CUN60_08935"/>
<dbReference type="GO" id="GO:0016920">
    <property type="term" value="F:pyroglutamyl-peptidase activity"/>
    <property type="evidence" value="ECO:0007669"/>
    <property type="project" value="UniProtKB-UniRule"/>
</dbReference>
<comment type="subcellular location">
    <subcellularLocation>
        <location evidence="3 9">Cytoplasm</location>
    </subcellularLocation>
</comment>
<dbReference type="NCBIfam" id="NF009676">
    <property type="entry name" value="PRK13197.1"/>
    <property type="match status" value="1"/>
</dbReference>
<dbReference type="InterPro" id="IPR029762">
    <property type="entry name" value="PGP-I_bact-type"/>
</dbReference>
<keyword evidence="13" id="KW-1185">Reference proteome</keyword>
<keyword evidence="5 9" id="KW-0963">Cytoplasm</keyword>
<evidence type="ECO:0000256" key="1">
    <source>
        <dbReference type="ARBA" id="ARBA00001770"/>
    </source>
</evidence>
<dbReference type="InterPro" id="IPR016125">
    <property type="entry name" value="Peptidase_C15-like"/>
</dbReference>
<evidence type="ECO:0000256" key="4">
    <source>
        <dbReference type="ARBA" id="ARBA00006641"/>
    </source>
</evidence>
<dbReference type="PANTHER" id="PTHR23402:SF1">
    <property type="entry name" value="PYROGLUTAMYL-PEPTIDASE I"/>
    <property type="match status" value="1"/>
</dbReference>
<evidence type="ECO:0000256" key="8">
    <source>
        <dbReference type="ARBA" id="ARBA00022807"/>
    </source>
</evidence>
<evidence type="ECO:0000256" key="10">
    <source>
        <dbReference type="PROSITE-ProRule" id="PRU10076"/>
    </source>
</evidence>
<feature type="active site" evidence="9 10">
    <location>
        <position position="80"/>
    </location>
</feature>
<evidence type="ECO:0000313" key="13">
    <source>
        <dbReference type="Proteomes" id="UP000236655"/>
    </source>
</evidence>
<evidence type="ECO:0000256" key="6">
    <source>
        <dbReference type="ARBA" id="ARBA00022670"/>
    </source>
</evidence>
<reference evidence="13" key="1">
    <citation type="submission" date="2017-11" db="EMBL/GenBank/DDBJ databases">
        <authorList>
            <person name="Chan K.G."/>
            <person name="Lee L.S."/>
        </authorList>
    </citation>
    <scope>NUCLEOTIDE SEQUENCE [LARGE SCALE GENOMIC DNA]</scope>
    <source>
        <strain evidence="13">DSM 100970</strain>
    </source>
</reference>
<dbReference type="PANTHER" id="PTHR23402">
    <property type="entry name" value="PROTEASE FAMILY C15 PYROGLUTAMYL-PEPTIDASE I-RELATED"/>
    <property type="match status" value="1"/>
</dbReference>
<keyword evidence="7 9" id="KW-0378">Hydrolase</keyword>
<proteinExistence type="inferred from homology"/>
<keyword evidence="8 9" id="KW-0788">Thiol protease</keyword>
<dbReference type="NCBIfam" id="TIGR00504">
    <property type="entry name" value="pyro_pdase"/>
    <property type="match status" value="1"/>
</dbReference>
<dbReference type="InterPro" id="IPR033693">
    <property type="entry name" value="PGPEP1_Glu_AS"/>
</dbReference>
<dbReference type="FunFam" id="3.40.630.20:FF:000001">
    <property type="entry name" value="Pyrrolidone-carboxylate peptidase"/>
    <property type="match status" value="1"/>
</dbReference>
<evidence type="ECO:0000256" key="3">
    <source>
        <dbReference type="ARBA" id="ARBA00004496"/>
    </source>
</evidence>
<dbReference type="HAMAP" id="MF_00417">
    <property type="entry name" value="Pyrrolid_peptidase"/>
    <property type="match status" value="1"/>
</dbReference>
<dbReference type="Proteomes" id="UP000236655">
    <property type="component" value="Chromosome"/>
</dbReference>
<evidence type="ECO:0000256" key="7">
    <source>
        <dbReference type="ARBA" id="ARBA00022801"/>
    </source>
</evidence>
<dbReference type="PRINTS" id="PR00706">
    <property type="entry name" value="PYROGLUPTASE"/>
</dbReference>
<gene>
    <name evidence="9 12" type="primary">pcp</name>
    <name evidence="12" type="ORF">CUN60_08935</name>
</gene>
<dbReference type="Pfam" id="PF01470">
    <property type="entry name" value="Peptidase_C15"/>
    <property type="match status" value="1"/>
</dbReference>
<evidence type="ECO:0000313" key="12">
    <source>
        <dbReference type="EMBL" id="AUR52416.1"/>
    </source>
</evidence>
<evidence type="ECO:0000256" key="2">
    <source>
        <dbReference type="ARBA" id="ARBA00002280"/>
    </source>
</evidence>
<evidence type="ECO:0000256" key="11">
    <source>
        <dbReference type="PROSITE-ProRule" id="PRU10077"/>
    </source>
</evidence>
<organism evidence="12 13">
    <name type="scientific">Aquella oligotrophica</name>
    <dbReference type="NCBI Taxonomy" id="2067065"/>
    <lineage>
        <taxon>Bacteria</taxon>
        <taxon>Pseudomonadati</taxon>
        <taxon>Pseudomonadota</taxon>
        <taxon>Betaproteobacteria</taxon>
        <taxon>Neisseriales</taxon>
        <taxon>Neisseriaceae</taxon>
        <taxon>Aquella</taxon>
    </lineage>
</organism>
<dbReference type="EC" id="3.4.19.3" evidence="9"/>
<dbReference type="GO" id="GO:0005829">
    <property type="term" value="C:cytosol"/>
    <property type="evidence" value="ECO:0007669"/>
    <property type="project" value="InterPro"/>
</dbReference>
<dbReference type="InterPro" id="IPR000816">
    <property type="entry name" value="Peptidase_C15"/>
</dbReference>
<dbReference type="GO" id="GO:0006508">
    <property type="term" value="P:proteolysis"/>
    <property type="evidence" value="ECO:0007669"/>
    <property type="project" value="UniProtKB-KW"/>
</dbReference>